<evidence type="ECO:0000313" key="2">
    <source>
        <dbReference type="EMBL" id="PRQ26603.1"/>
    </source>
</evidence>
<keyword evidence="1" id="KW-1133">Transmembrane helix</keyword>
<gene>
    <name evidence="2" type="ORF">RchiOBHm_Chr6g0296371</name>
</gene>
<dbReference type="AlphaFoldDB" id="A0A2P6PXE7"/>
<proteinExistence type="predicted"/>
<comment type="caution">
    <text evidence="2">The sequence shown here is derived from an EMBL/GenBank/DDBJ whole genome shotgun (WGS) entry which is preliminary data.</text>
</comment>
<accession>A0A2P6PXE7</accession>
<evidence type="ECO:0000313" key="3">
    <source>
        <dbReference type="Proteomes" id="UP000238479"/>
    </source>
</evidence>
<protein>
    <submittedName>
        <fullName evidence="2">Uncharacterized protein</fullName>
    </submittedName>
</protein>
<feature type="transmembrane region" description="Helical" evidence="1">
    <location>
        <begin position="24"/>
        <end position="46"/>
    </location>
</feature>
<organism evidence="2 3">
    <name type="scientific">Rosa chinensis</name>
    <name type="common">China rose</name>
    <dbReference type="NCBI Taxonomy" id="74649"/>
    <lineage>
        <taxon>Eukaryota</taxon>
        <taxon>Viridiplantae</taxon>
        <taxon>Streptophyta</taxon>
        <taxon>Embryophyta</taxon>
        <taxon>Tracheophyta</taxon>
        <taxon>Spermatophyta</taxon>
        <taxon>Magnoliopsida</taxon>
        <taxon>eudicotyledons</taxon>
        <taxon>Gunneridae</taxon>
        <taxon>Pentapetalae</taxon>
        <taxon>rosids</taxon>
        <taxon>fabids</taxon>
        <taxon>Rosales</taxon>
        <taxon>Rosaceae</taxon>
        <taxon>Rosoideae</taxon>
        <taxon>Rosoideae incertae sedis</taxon>
        <taxon>Rosa</taxon>
    </lineage>
</organism>
<dbReference type="Proteomes" id="UP000238479">
    <property type="component" value="Chromosome 6"/>
</dbReference>
<dbReference type="Gramene" id="PRQ26603">
    <property type="protein sequence ID" value="PRQ26603"/>
    <property type="gene ID" value="RchiOBHm_Chr6g0296371"/>
</dbReference>
<name>A0A2P6PXE7_ROSCH</name>
<keyword evidence="1" id="KW-0812">Transmembrane</keyword>
<evidence type="ECO:0000256" key="1">
    <source>
        <dbReference type="SAM" id="Phobius"/>
    </source>
</evidence>
<keyword evidence="1" id="KW-0472">Membrane</keyword>
<keyword evidence="3" id="KW-1185">Reference proteome</keyword>
<sequence>MELNPVKSLASKSLHESSVLGFEFLHFFEIVFLFGGFGFGVGLELANAIVGSRFWLQLGG</sequence>
<dbReference type="EMBL" id="PDCK01000044">
    <property type="protein sequence ID" value="PRQ26603.1"/>
    <property type="molecule type" value="Genomic_DNA"/>
</dbReference>
<reference evidence="2 3" key="1">
    <citation type="journal article" date="2018" name="Nat. Genet.">
        <title>The Rosa genome provides new insights in the design of modern roses.</title>
        <authorList>
            <person name="Bendahmane M."/>
        </authorList>
    </citation>
    <scope>NUCLEOTIDE SEQUENCE [LARGE SCALE GENOMIC DNA]</scope>
    <source>
        <strain evidence="3">cv. Old Blush</strain>
    </source>
</reference>